<evidence type="ECO:0000313" key="10">
    <source>
        <dbReference type="Proteomes" id="UP000001194"/>
    </source>
</evidence>
<evidence type="ECO:0000256" key="6">
    <source>
        <dbReference type="ARBA" id="ARBA00033752"/>
    </source>
</evidence>
<dbReference type="RefSeq" id="XP_001886147.1">
    <property type="nucleotide sequence ID" value="XM_001886112.1"/>
</dbReference>
<evidence type="ECO:0000256" key="1">
    <source>
        <dbReference type="ARBA" id="ARBA00004173"/>
    </source>
</evidence>
<name>B0DQA8_LACBS</name>
<dbReference type="Proteomes" id="UP000001194">
    <property type="component" value="Unassembled WGS sequence"/>
</dbReference>
<dbReference type="OrthoDB" id="10252718at2759"/>
<dbReference type="EMBL" id="DS547125">
    <property type="protein sequence ID" value="EDR03351.1"/>
    <property type="molecule type" value="Genomic_DNA"/>
</dbReference>
<evidence type="ECO:0000256" key="5">
    <source>
        <dbReference type="ARBA" id="ARBA00023274"/>
    </source>
</evidence>
<protein>
    <recommendedName>
        <fullName evidence="7">Large ribosomal subunit protein mL54</fullName>
    </recommendedName>
</protein>
<evidence type="ECO:0000313" key="9">
    <source>
        <dbReference type="EMBL" id="EDR03351.1"/>
    </source>
</evidence>
<dbReference type="Pfam" id="PF08561">
    <property type="entry name" value="Ribosomal_L37"/>
    <property type="match status" value="1"/>
</dbReference>
<dbReference type="PANTHER" id="PTHR28595:SF1">
    <property type="entry name" value="LARGE RIBOSOMAL SUBUNIT PROTEIN ML54"/>
    <property type="match status" value="1"/>
</dbReference>
<dbReference type="GeneID" id="6081692"/>
<feature type="compositionally biased region" description="Low complexity" evidence="8">
    <location>
        <begin position="55"/>
        <end position="82"/>
    </location>
</feature>
<dbReference type="GO" id="GO:0005762">
    <property type="term" value="C:mitochondrial large ribosomal subunit"/>
    <property type="evidence" value="ECO:0007669"/>
    <property type="project" value="TreeGrafter"/>
</dbReference>
<comment type="subcellular location">
    <subcellularLocation>
        <location evidence="1">Mitochondrion</location>
    </subcellularLocation>
</comment>
<evidence type="ECO:0000256" key="2">
    <source>
        <dbReference type="ARBA" id="ARBA00022946"/>
    </source>
</evidence>
<accession>B0DQA8</accession>
<keyword evidence="2" id="KW-0809">Transit peptide</keyword>
<gene>
    <name evidence="9" type="ORF">LACBIDRAFT_307502</name>
</gene>
<dbReference type="PANTHER" id="PTHR28595">
    <property type="entry name" value="39S RIBOSOMAL PROTEIN L54, MITOCHONDRIAL"/>
    <property type="match status" value="1"/>
</dbReference>
<reference evidence="9 10" key="1">
    <citation type="journal article" date="2008" name="Nature">
        <title>The genome of Laccaria bicolor provides insights into mycorrhizal symbiosis.</title>
        <authorList>
            <person name="Martin F."/>
            <person name="Aerts A."/>
            <person name="Ahren D."/>
            <person name="Brun A."/>
            <person name="Danchin E.G.J."/>
            <person name="Duchaussoy F."/>
            <person name="Gibon J."/>
            <person name="Kohler A."/>
            <person name="Lindquist E."/>
            <person name="Pereda V."/>
            <person name="Salamov A."/>
            <person name="Shapiro H.J."/>
            <person name="Wuyts J."/>
            <person name="Blaudez D."/>
            <person name="Buee M."/>
            <person name="Brokstein P."/>
            <person name="Canbaeck B."/>
            <person name="Cohen D."/>
            <person name="Courty P.E."/>
            <person name="Coutinho P.M."/>
            <person name="Delaruelle C."/>
            <person name="Detter J.C."/>
            <person name="Deveau A."/>
            <person name="DiFazio S."/>
            <person name="Duplessis S."/>
            <person name="Fraissinet-Tachet L."/>
            <person name="Lucic E."/>
            <person name="Frey-Klett P."/>
            <person name="Fourrey C."/>
            <person name="Feussner I."/>
            <person name="Gay G."/>
            <person name="Grimwood J."/>
            <person name="Hoegger P.J."/>
            <person name="Jain P."/>
            <person name="Kilaru S."/>
            <person name="Labbe J."/>
            <person name="Lin Y.C."/>
            <person name="Legue V."/>
            <person name="Le Tacon F."/>
            <person name="Marmeisse R."/>
            <person name="Melayah D."/>
            <person name="Montanini B."/>
            <person name="Muratet M."/>
            <person name="Nehls U."/>
            <person name="Niculita-Hirzel H."/>
            <person name="Oudot-Le Secq M.P."/>
            <person name="Peter M."/>
            <person name="Quesneville H."/>
            <person name="Rajashekar B."/>
            <person name="Reich M."/>
            <person name="Rouhier N."/>
            <person name="Schmutz J."/>
            <person name="Yin T."/>
            <person name="Chalot M."/>
            <person name="Henrissat B."/>
            <person name="Kuees U."/>
            <person name="Lucas S."/>
            <person name="Van de Peer Y."/>
            <person name="Podila G.K."/>
            <person name="Polle A."/>
            <person name="Pukkila P.J."/>
            <person name="Richardson P.M."/>
            <person name="Rouze P."/>
            <person name="Sanders I.R."/>
            <person name="Stajich J.E."/>
            <person name="Tunlid A."/>
            <person name="Tuskan G."/>
            <person name="Grigoriev I.V."/>
        </authorList>
    </citation>
    <scope>NUCLEOTIDE SEQUENCE [LARGE SCALE GENOMIC DNA]</scope>
    <source>
        <strain evidence="10">S238N-H82 / ATCC MYA-4686</strain>
    </source>
</reference>
<evidence type="ECO:0000256" key="7">
    <source>
        <dbReference type="ARBA" id="ARBA00035179"/>
    </source>
</evidence>
<dbReference type="KEGG" id="lbc:LACBIDRAFT_307502"/>
<keyword evidence="4" id="KW-0496">Mitochondrion</keyword>
<keyword evidence="10" id="KW-1185">Reference proteome</keyword>
<dbReference type="InParanoid" id="B0DQA8"/>
<evidence type="ECO:0000256" key="8">
    <source>
        <dbReference type="SAM" id="MobiDB-lite"/>
    </source>
</evidence>
<dbReference type="HOGENOM" id="CLU_144297_0_0_1"/>
<proteinExistence type="inferred from homology"/>
<dbReference type="InterPro" id="IPR013870">
    <property type="entry name" value="Ribosomal_mL54"/>
</dbReference>
<evidence type="ECO:0000256" key="4">
    <source>
        <dbReference type="ARBA" id="ARBA00023128"/>
    </source>
</evidence>
<evidence type="ECO:0000256" key="3">
    <source>
        <dbReference type="ARBA" id="ARBA00022980"/>
    </source>
</evidence>
<feature type="region of interest" description="Disordered" evidence="8">
    <location>
        <begin position="54"/>
        <end position="82"/>
    </location>
</feature>
<keyword evidence="5" id="KW-0687">Ribonucleoprotein</keyword>
<keyword evidence="3" id="KW-0689">Ribosomal protein</keyword>
<organism evidence="10">
    <name type="scientific">Laccaria bicolor (strain S238N-H82 / ATCC MYA-4686)</name>
    <name type="common">Bicoloured deceiver</name>
    <name type="synonym">Laccaria laccata var. bicolor</name>
    <dbReference type="NCBI Taxonomy" id="486041"/>
    <lineage>
        <taxon>Eukaryota</taxon>
        <taxon>Fungi</taxon>
        <taxon>Dikarya</taxon>
        <taxon>Basidiomycota</taxon>
        <taxon>Agaricomycotina</taxon>
        <taxon>Agaricomycetes</taxon>
        <taxon>Agaricomycetidae</taxon>
        <taxon>Agaricales</taxon>
        <taxon>Agaricineae</taxon>
        <taxon>Hydnangiaceae</taxon>
        <taxon>Laccaria</taxon>
    </lineage>
</organism>
<sequence>MAFNFDLPACKGKGVLTKHAEIELVTHLEFCTSQMSFLYVLRRPTCLRASCRTYASSSSPGKAAVKPAAAKKPSPASIGPSACPEDTVLTGLNYLKGQPTVLALPDKDYPKWLWTVLQPKVYEDDGPGGKLERVKRRAANRQAIKDRNFMLTQ</sequence>
<dbReference type="STRING" id="486041.B0DQA8"/>
<comment type="similarity">
    <text evidence="6">Belongs to the mitochondrion-specific ribosomal protein mL54 family.</text>
</comment>
<dbReference type="GO" id="GO:0003735">
    <property type="term" value="F:structural constituent of ribosome"/>
    <property type="evidence" value="ECO:0007669"/>
    <property type="project" value="TreeGrafter"/>
</dbReference>
<dbReference type="AlphaFoldDB" id="B0DQA8"/>